<protein>
    <submittedName>
        <fullName evidence="1">Uncharacterized protein</fullName>
    </submittedName>
</protein>
<accession>A0A545UDD1</accession>
<evidence type="ECO:0000313" key="1">
    <source>
        <dbReference type="EMBL" id="TQV87482.1"/>
    </source>
</evidence>
<evidence type="ECO:0000313" key="2">
    <source>
        <dbReference type="Proteomes" id="UP000315439"/>
    </source>
</evidence>
<dbReference type="RefSeq" id="WP_142893659.1">
    <property type="nucleotide sequence ID" value="NZ_ML660164.1"/>
</dbReference>
<name>A0A545UDD1_9GAMM</name>
<dbReference type="AlphaFoldDB" id="A0A545UDD1"/>
<dbReference type="EMBL" id="VIKS01000007">
    <property type="protein sequence ID" value="TQV87482.1"/>
    <property type="molecule type" value="Genomic_DNA"/>
</dbReference>
<organism evidence="1 2">
    <name type="scientific">Aliikangiella coralliicola</name>
    <dbReference type="NCBI Taxonomy" id="2592383"/>
    <lineage>
        <taxon>Bacteria</taxon>
        <taxon>Pseudomonadati</taxon>
        <taxon>Pseudomonadota</taxon>
        <taxon>Gammaproteobacteria</taxon>
        <taxon>Oceanospirillales</taxon>
        <taxon>Pleioneaceae</taxon>
        <taxon>Aliikangiella</taxon>
    </lineage>
</organism>
<sequence>MILNRKSAKKTSRISLLIAMAMLSTIFAVLHTQGYQVEHIAENGMQVCKAGVVDLFTSLLW</sequence>
<dbReference type="OrthoDB" id="9866244at2"/>
<gene>
    <name evidence="1" type="ORF">FLL46_11435</name>
</gene>
<keyword evidence="2" id="KW-1185">Reference proteome</keyword>
<dbReference type="Proteomes" id="UP000315439">
    <property type="component" value="Unassembled WGS sequence"/>
</dbReference>
<reference evidence="1 2" key="1">
    <citation type="submission" date="2019-07" db="EMBL/GenBank/DDBJ databases">
        <title>Draft genome for Aliikangiella sp. M105.</title>
        <authorList>
            <person name="Wang G."/>
        </authorList>
    </citation>
    <scope>NUCLEOTIDE SEQUENCE [LARGE SCALE GENOMIC DNA]</scope>
    <source>
        <strain evidence="1 2">M105</strain>
    </source>
</reference>
<proteinExistence type="predicted"/>
<comment type="caution">
    <text evidence="1">The sequence shown here is derived from an EMBL/GenBank/DDBJ whole genome shotgun (WGS) entry which is preliminary data.</text>
</comment>